<keyword evidence="3" id="KW-0489">Methyltransferase</keyword>
<organism evidence="8 9">
    <name type="scientific">Fluviispira multicolorata</name>
    <dbReference type="NCBI Taxonomy" id="2654512"/>
    <lineage>
        <taxon>Bacteria</taxon>
        <taxon>Pseudomonadati</taxon>
        <taxon>Bdellovibrionota</taxon>
        <taxon>Oligoflexia</taxon>
        <taxon>Silvanigrellales</taxon>
        <taxon>Silvanigrellaceae</taxon>
        <taxon>Fluviispira</taxon>
    </lineage>
</organism>
<dbReference type="InterPro" id="IPR002295">
    <property type="entry name" value="N4/N6-MTase_EcoPI_Mod-like"/>
</dbReference>
<proteinExistence type="inferred from homology"/>
<dbReference type="PRINTS" id="PR00506">
    <property type="entry name" value="D21N6MTFRASE"/>
</dbReference>
<keyword evidence="5" id="KW-0949">S-adenosyl-L-methionine</keyword>
<dbReference type="GO" id="GO:0003677">
    <property type="term" value="F:DNA binding"/>
    <property type="evidence" value="ECO:0007669"/>
    <property type="project" value="InterPro"/>
</dbReference>
<keyword evidence="9" id="KW-1185">Reference proteome</keyword>
<comment type="catalytic activity">
    <reaction evidence="6">
        <text>a 2'-deoxyadenosine in DNA + S-adenosyl-L-methionine = an N(6)-methyl-2'-deoxyadenosine in DNA + S-adenosyl-L-homocysteine + H(+)</text>
        <dbReference type="Rhea" id="RHEA:15197"/>
        <dbReference type="Rhea" id="RHEA-COMP:12418"/>
        <dbReference type="Rhea" id="RHEA-COMP:12419"/>
        <dbReference type="ChEBI" id="CHEBI:15378"/>
        <dbReference type="ChEBI" id="CHEBI:57856"/>
        <dbReference type="ChEBI" id="CHEBI:59789"/>
        <dbReference type="ChEBI" id="CHEBI:90615"/>
        <dbReference type="ChEBI" id="CHEBI:90616"/>
        <dbReference type="EC" id="2.1.1.72"/>
    </reaction>
</comment>
<evidence type="ECO:0000259" key="7">
    <source>
        <dbReference type="Pfam" id="PF01555"/>
    </source>
</evidence>
<sequence length="399" mass="47284">MNDFFIDSFSNKKVPLSNILNSVIDGDNLSVLEKLKKYYVNKVKLIYIDPPYNTKRKFTYNDNFGSHLQWSEMMRPRLEVAYDLLKNDGFIFISIDDNEIHYLRILMDKIFGEDNFRNCIIIPRGVKNVQSQFVNSHRITVGHEYLLFYSKNKNSKIKKFEFNRIDLRKGNWNNHWRGTDRPNLRYEIFGITPKMGQWRWSKERSEAAILNYLKMFNELKKTSAIFQFEDLLQRSDLIDKWYLENYTENRKIDLLRLNKKNKPEHYVSPTLKRTGSDIWTDLKNTGTHDLKRIIPEAAFDMPKSLALIKRIIHLITEANNEDIIIDFFAGSGTTGQAVFEQNLLDNGNRKVILIQISEKILGLSQYEIYTLPQLAYKRIEIFLKQQNIDYKFNFLKDSL</sequence>
<protein>
    <recommendedName>
        <fullName evidence="2">site-specific DNA-methyltransferase (adenine-specific)</fullName>
        <ecNumber evidence="2">2.1.1.72</ecNumber>
    </recommendedName>
</protein>
<evidence type="ECO:0000256" key="4">
    <source>
        <dbReference type="ARBA" id="ARBA00022679"/>
    </source>
</evidence>
<evidence type="ECO:0000256" key="5">
    <source>
        <dbReference type="ARBA" id="ARBA00022691"/>
    </source>
</evidence>
<name>A0A833JB83_9BACT</name>
<dbReference type="PROSITE" id="PS00092">
    <property type="entry name" value="N6_MTASE"/>
    <property type="match status" value="1"/>
</dbReference>
<gene>
    <name evidence="8" type="ORF">GCL57_10995</name>
</gene>
<comment type="similarity">
    <text evidence="1">Belongs to the N(4)/N(6)-methyltransferase family.</text>
</comment>
<reference evidence="8 9" key="1">
    <citation type="submission" date="2019-10" db="EMBL/GenBank/DDBJ databases">
        <title>New genus of Silvanigrellaceae.</title>
        <authorList>
            <person name="Pitt A."/>
            <person name="Hahn M.W."/>
        </authorList>
    </citation>
    <scope>NUCLEOTIDE SEQUENCE [LARGE SCALE GENOMIC DNA]</scope>
    <source>
        <strain evidence="8 9">33A1-SZDP</strain>
    </source>
</reference>
<dbReference type="EMBL" id="WFLN01000008">
    <property type="protein sequence ID" value="KAB8029059.1"/>
    <property type="molecule type" value="Genomic_DNA"/>
</dbReference>
<evidence type="ECO:0000256" key="1">
    <source>
        <dbReference type="ARBA" id="ARBA00006594"/>
    </source>
</evidence>
<dbReference type="AlphaFoldDB" id="A0A833JB83"/>
<dbReference type="EC" id="2.1.1.72" evidence="2"/>
<dbReference type="Gene3D" id="3.40.50.150">
    <property type="entry name" value="Vaccinia Virus protein VP39"/>
    <property type="match status" value="1"/>
</dbReference>
<dbReference type="RefSeq" id="WP_152213400.1">
    <property type="nucleotide sequence ID" value="NZ_WFLN01000008.1"/>
</dbReference>
<evidence type="ECO:0000313" key="9">
    <source>
        <dbReference type="Proteomes" id="UP000442694"/>
    </source>
</evidence>
<dbReference type="InterPro" id="IPR002052">
    <property type="entry name" value="DNA_methylase_N6_adenine_CS"/>
</dbReference>
<dbReference type="Proteomes" id="UP000442694">
    <property type="component" value="Unassembled WGS sequence"/>
</dbReference>
<evidence type="ECO:0000256" key="3">
    <source>
        <dbReference type="ARBA" id="ARBA00022603"/>
    </source>
</evidence>
<dbReference type="Pfam" id="PF01555">
    <property type="entry name" value="N6_N4_Mtase"/>
    <property type="match status" value="1"/>
</dbReference>
<dbReference type="GO" id="GO:0009007">
    <property type="term" value="F:site-specific DNA-methyltransferase (adenine-specific) activity"/>
    <property type="evidence" value="ECO:0007669"/>
    <property type="project" value="UniProtKB-EC"/>
</dbReference>
<dbReference type="InterPro" id="IPR029063">
    <property type="entry name" value="SAM-dependent_MTases_sf"/>
</dbReference>
<evidence type="ECO:0000256" key="2">
    <source>
        <dbReference type="ARBA" id="ARBA00011900"/>
    </source>
</evidence>
<evidence type="ECO:0000313" key="8">
    <source>
        <dbReference type="EMBL" id="KAB8029059.1"/>
    </source>
</evidence>
<dbReference type="InterPro" id="IPR002941">
    <property type="entry name" value="DNA_methylase_N4/N6"/>
</dbReference>
<accession>A0A833JB83</accession>
<evidence type="ECO:0000256" key="6">
    <source>
        <dbReference type="ARBA" id="ARBA00047942"/>
    </source>
</evidence>
<dbReference type="GO" id="GO:0008170">
    <property type="term" value="F:N-methyltransferase activity"/>
    <property type="evidence" value="ECO:0007669"/>
    <property type="project" value="InterPro"/>
</dbReference>
<keyword evidence="4" id="KW-0808">Transferase</keyword>
<comment type="caution">
    <text evidence="8">The sequence shown here is derived from an EMBL/GenBank/DDBJ whole genome shotgun (WGS) entry which is preliminary data.</text>
</comment>
<dbReference type="GO" id="GO:0032259">
    <property type="term" value="P:methylation"/>
    <property type="evidence" value="ECO:0007669"/>
    <property type="project" value="UniProtKB-KW"/>
</dbReference>
<dbReference type="SUPFAM" id="SSF53335">
    <property type="entry name" value="S-adenosyl-L-methionine-dependent methyltransferases"/>
    <property type="match status" value="1"/>
</dbReference>
<feature type="domain" description="DNA methylase N-4/N-6" evidence="7">
    <location>
        <begin position="43"/>
        <end position="361"/>
    </location>
</feature>